<dbReference type="InterPro" id="IPR041966">
    <property type="entry name" value="LOTUS-like"/>
</dbReference>
<feature type="domain" description="HTH OST-type" evidence="11">
    <location>
        <begin position="126"/>
        <end position="202"/>
    </location>
</feature>
<dbReference type="FunCoup" id="H3CXT5">
    <property type="interactions" value="670"/>
</dbReference>
<organism evidence="12 13">
    <name type="scientific">Tetraodon nigroviridis</name>
    <name type="common">Spotted green pufferfish</name>
    <name type="synonym">Chelonodon nigroviridis</name>
    <dbReference type="NCBI Taxonomy" id="99883"/>
    <lineage>
        <taxon>Eukaryota</taxon>
        <taxon>Metazoa</taxon>
        <taxon>Chordata</taxon>
        <taxon>Craniata</taxon>
        <taxon>Vertebrata</taxon>
        <taxon>Euteleostomi</taxon>
        <taxon>Actinopterygii</taxon>
        <taxon>Neopterygii</taxon>
        <taxon>Teleostei</taxon>
        <taxon>Neoteleostei</taxon>
        <taxon>Acanthomorphata</taxon>
        <taxon>Eupercaria</taxon>
        <taxon>Tetraodontiformes</taxon>
        <taxon>Tetradontoidea</taxon>
        <taxon>Tetraodontidae</taxon>
        <taxon>Tetraodon</taxon>
    </lineage>
</organism>
<evidence type="ECO:0000313" key="12">
    <source>
        <dbReference type="Ensembl" id="ENSTNIP00000013070.1"/>
    </source>
</evidence>
<evidence type="ECO:0000259" key="10">
    <source>
        <dbReference type="PROSITE" id="PS50304"/>
    </source>
</evidence>
<dbReference type="Gene3D" id="2.40.50.90">
    <property type="match status" value="1"/>
</dbReference>
<dbReference type="OMA" id="QFYIHIC"/>
<dbReference type="SUPFAM" id="SSF63748">
    <property type="entry name" value="Tudor/PWWP/MBT"/>
    <property type="match status" value="1"/>
</dbReference>
<dbReference type="Gene3D" id="3.30.420.610">
    <property type="entry name" value="LOTUS domain-like"/>
    <property type="match status" value="3"/>
</dbReference>
<keyword evidence="4" id="KW-0217">Developmental protein</keyword>
<dbReference type="Pfam" id="PF00567">
    <property type="entry name" value="TUDOR"/>
    <property type="match status" value="1"/>
</dbReference>
<dbReference type="PROSITE" id="PS50304">
    <property type="entry name" value="TUDOR"/>
    <property type="match status" value="1"/>
</dbReference>
<dbReference type="Ensembl" id="ENSTNIT00000013262.1">
    <property type="protein sequence ID" value="ENSTNIP00000013070.1"/>
    <property type="gene ID" value="ENSTNIG00000010172.1"/>
</dbReference>
<comment type="similarity">
    <text evidence="2">Belongs to the TDRD5 family.</text>
</comment>
<evidence type="ECO:0000256" key="5">
    <source>
        <dbReference type="ARBA" id="ARBA00022490"/>
    </source>
</evidence>
<dbReference type="GO" id="GO:0005737">
    <property type="term" value="C:cytoplasm"/>
    <property type="evidence" value="ECO:0007669"/>
    <property type="project" value="UniProtKB-SubCell"/>
</dbReference>
<evidence type="ECO:0000256" key="8">
    <source>
        <dbReference type="ARBA" id="ARBA00022871"/>
    </source>
</evidence>
<evidence type="ECO:0000256" key="3">
    <source>
        <dbReference type="ARBA" id="ARBA00013420"/>
    </source>
</evidence>
<dbReference type="InterPro" id="IPR002999">
    <property type="entry name" value="Tudor"/>
</dbReference>
<evidence type="ECO:0000256" key="9">
    <source>
        <dbReference type="SAM" id="MobiDB-lite"/>
    </source>
</evidence>
<dbReference type="STRING" id="99883.ENSTNIP00000013070"/>
<evidence type="ECO:0000313" key="13">
    <source>
        <dbReference type="Proteomes" id="UP000007303"/>
    </source>
</evidence>
<protein>
    <recommendedName>
        <fullName evidence="3">Tudor domain-containing protein 5</fullName>
    </recommendedName>
</protein>
<evidence type="ECO:0000256" key="6">
    <source>
        <dbReference type="ARBA" id="ARBA00022737"/>
    </source>
</evidence>
<keyword evidence="7" id="KW-0221">Differentiation</keyword>
<dbReference type="Gene3D" id="2.30.30.140">
    <property type="match status" value="1"/>
</dbReference>
<accession>H3CXT5</accession>
<dbReference type="InterPro" id="IPR050621">
    <property type="entry name" value="Tudor_domain_containing"/>
</dbReference>
<dbReference type="PROSITE" id="PS51644">
    <property type="entry name" value="HTH_OST"/>
    <property type="match status" value="3"/>
</dbReference>
<dbReference type="Pfam" id="PF12872">
    <property type="entry name" value="OST-HTH"/>
    <property type="match status" value="3"/>
</dbReference>
<dbReference type="GeneTree" id="ENSGT00940000159902"/>
<keyword evidence="8" id="KW-0744">Spermatogenesis</keyword>
<dbReference type="GO" id="GO:0007283">
    <property type="term" value="P:spermatogenesis"/>
    <property type="evidence" value="ECO:0007669"/>
    <property type="project" value="UniProtKB-KW"/>
</dbReference>
<evidence type="ECO:0000256" key="4">
    <source>
        <dbReference type="ARBA" id="ARBA00022473"/>
    </source>
</evidence>
<feature type="domain" description="HTH OST-type" evidence="11">
    <location>
        <begin position="6"/>
        <end position="79"/>
    </location>
</feature>
<reference evidence="12" key="2">
    <citation type="submission" date="2025-08" db="UniProtKB">
        <authorList>
            <consortium name="Ensembl"/>
        </authorList>
    </citation>
    <scope>IDENTIFICATION</scope>
</reference>
<dbReference type="GO" id="GO:0030154">
    <property type="term" value="P:cell differentiation"/>
    <property type="evidence" value="ECO:0007669"/>
    <property type="project" value="UniProtKB-KW"/>
</dbReference>
<reference evidence="12" key="3">
    <citation type="submission" date="2025-09" db="UniProtKB">
        <authorList>
            <consortium name="Ensembl"/>
        </authorList>
    </citation>
    <scope>IDENTIFICATION</scope>
</reference>
<feature type="domain" description="Tudor" evidence="10">
    <location>
        <begin position="522"/>
        <end position="580"/>
    </location>
</feature>
<reference evidence="13" key="1">
    <citation type="journal article" date="2004" name="Nature">
        <title>Genome duplication in the teleost fish Tetraodon nigroviridis reveals the early vertebrate proto-karyotype.</title>
        <authorList>
            <person name="Jaillon O."/>
            <person name="Aury J.-M."/>
            <person name="Brunet F."/>
            <person name="Petit J.-L."/>
            <person name="Stange-Thomann N."/>
            <person name="Mauceli E."/>
            <person name="Bouneau L."/>
            <person name="Fischer C."/>
            <person name="Ozouf-Costaz C."/>
            <person name="Bernot A."/>
            <person name="Nicaud S."/>
            <person name="Jaffe D."/>
            <person name="Fisher S."/>
            <person name="Lutfalla G."/>
            <person name="Dossat C."/>
            <person name="Segurens B."/>
            <person name="Dasilva C."/>
            <person name="Salanoubat M."/>
            <person name="Levy M."/>
            <person name="Boudet N."/>
            <person name="Castellano S."/>
            <person name="Anthouard V."/>
            <person name="Jubin C."/>
            <person name="Castelli V."/>
            <person name="Katinka M."/>
            <person name="Vacherie B."/>
            <person name="Biemont C."/>
            <person name="Skalli Z."/>
            <person name="Cattolico L."/>
            <person name="Poulain J."/>
            <person name="De Berardinis V."/>
            <person name="Cruaud C."/>
            <person name="Duprat S."/>
            <person name="Brottier P."/>
            <person name="Coutanceau J.-P."/>
            <person name="Gouzy J."/>
            <person name="Parra G."/>
            <person name="Lardier G."/>
            <person name="Chapple C."/>
            <person name="McKernan K.J."/>
            <person name="McEwan P."/>
            <person name="Bosak S."/>
            <person name="Kellis M."/>
            <person name="Volff J.-N."/>
            <person name="Guigo R."/>
            <person name="Zody M.C."/>
            <person name="Mesirov J."/>
            <person name="Lindblad-Toh K."/>
            <person name="Birren B."/>
            <person name="Nusbaum C."/>
            <person name="Kahn D."/>
            <person name="Robinson-Rechavi M."/>
            <person name="Laudet V."/>
            <person name="Schachter V."/>
            <person name="Quetier F."/>
            <person name="Saurin W."/>
            <person name="Scarpelli C."/>
            <person name="Wincker P."/>
            <person name="Lander E.S."/>
            <person name="Weissenbach J."/>
            <person name="Roest Crollius H."/>
        </authorList>
    </citation>
    <scope>NUCLEOTIDE SEQUENCE [LARGE SCALE GENOMIC DNA]</scope>
</reference>
<feature type="region of interest" description="Disordered" evidence="9">
    <location>
        <begin position="377"/>
        <end position="405"/>
    </location>
</feature>
<name>H3CXT5_TETNG</name>
<dbReference type="InParanoid" id="H3CXT5"/>
<evidence type="ECO:0000256" key="1">
    <source>
        <dbReference type="ARBA" id="ARBA00004496"/>
    </source>
</evidence>
<dbReference type="AlphaFoldDB" id="H3CXT5"/>
<evidence type="ECO:0000259" key="11">
    <source>
        <dbReference type="PROSITE" id="PS51644"/>
    </source>
</evidence>
<comment type="subcellular location">
    <subcellularLocation>
        <location evidence="1">Cytoplasm</location>
    </subcellularLocation>
</comment>
<keyword evidence="5" id="KW-0963">Cytoplasm</keyword>
<dbReference type="InterPro" id="IPR035437">
    <property type="entry name" value="SNase_OB-fold_sf"/>
</dbReference>
<sequence length="657" mass="72559">MNQEKILPKLKKDIRSLLISSKLGVEPEQLRRDYVALVGEPLPLRPLGLTNVMDMVVAMPDVVSVHFREDGSVYLKAVGVESTQNIEMLVAKQRTSKADVQRLKRGHLHGGCHRPPRVLLPRRGLAPPAVPAQLRAQLWKLLSQGPVRLSNLEASFLRCFGHPLCVQNFGFYSTQEMLRTAADLVVIHQDKLGSVVSLRMMPRPPFMKIGPWNFLPGGSRDTKWTRPDPGRAVPPAVNLLEVPAGPLSSSETVAPVPARAQPETHATTHAEGQRFEKHVQKLEKEFYHQIVENGVAGTISQELKEKLRKVVSQAGGRLCVHDLPAEYKRLYGEDLLLLPSGFVSVTELLDAMSDTFHLEAAESGAGAAWMVSAVQDRGAPQTGEPAGGAHSEEAEGPEVQQPSSGYYLSCGDSPWESNQDDATVTFAHRNHVQEPSVPTQHMVCRTSAVPPDALQGQRLKKPSRLGEGEVQVLVEHVESPGCFYVSVCDSREARATEDMMIQMRRCYRCPEVSERYRLPERFVRRGQVCCLCPEGVWFYRVVIHRILSPTHVEVYFVDFGNTIAAPRNRLKFLKSCYSDLPAQAIPSALPGIKPAQGGWTPEATACFRKLCCAHPLVGASAGYTGDVLLLYLCDARTGNQIDFHRLLLREGHGIACS</sequence>
<evidence type="ECO:0000256" key="7">
    <source>
        <dbReference type="ARBA" id="ARBA00022782"/>
    </source>
</evidence>
<feature type="domain" description="HTH OST-type" evidence="11">
    <location>
        <begin position="299"/>
        <end position="375"/>
    </location>
</feature>
<keyword evidence="6" id="KW-0677">Repeat</keyword>
<dbReference type="PANTHER" id="PTHR22948:SF19">
    <property type="entry name" value="TUDOR DOMAIN-CONTAINING PROTEIN 5"/>
    <property type="match status" value="1"/>
</dbReference>
<dbReference type="InterPro" id="IPR025605">
    <property type="entry name" value="OST-HTH/LOTUS_dom"/>
</dbReference>
<evidence type="ECO:0000256" key="2">
    <source>
        <dbReference type="ARBA" id="ARBA00010384"/>
    </source>
</evidence>
<proteinExistence type="inferred from homology"/>
<dbReference type="CDD" id="cd09985">
    <property type="entry name" value="LOTUS_1_TDRD5"/>
    <property type="match status" value="1"/>
</dbReference>
<dbReference type="Proteomes" id="UP000007303">
    <property type="component" value="Unassembled WGS sequence"/>
</dbReference>
<dbReference type="PANTHER" id="PTHR22948">
    <property type="entry name" value="TUDOR DOMAIN CONTAINING PROTEIN"/>
    <property type="match status" value="1"/>
</dbReference>
<keyword evidence="13" id="KW-1185">Reference proteome</keyword>